<organism evidence="1">
    <name type="scientific">Rhizophora mucronata</name>
    <name type="common">Asiatic mangrove</name>
    <dbReference type="NCBI Taxonomy" id="61149"/>
    <lineage>
        <taxon>Eukaryota</taxon>
        <taxon>Viridiplantae</taxon>
        <taxon>Streptophyta</taxon>
        <taxon>Embryophyta</taxon>
        <taxon>Tracheophyta</taxon>
        <taxon>Spermatophyta</taxon>
        <taxon>Magnoliopsida</taxon>
        <taxon>eudicotyledons</taxon>
        <taxon>Gunneridae</taxon>
        <taxon>Pentapetalae</taxon>
        <taxon>rosids</taxon>
        <taxon>fabids</taxon>
        <taxon>Malpighiales</taxon>
        <taxon>Rhizophoraceae</taxon>
        <taxon>Rhizophora</taxon>
    </lineage>
</organism>
<accession>A0A2P2KN94</accession>
<proteinExistence type="predicted"/>
<evidence type="ECO:0000313" key="1">
    <source>
        <dbReference type="EMBL" id="MBX07194.1"/>
    </source>
</evidence>
<protein>
    <submittedName>
        <fullName evidence="1">Uncharacterized protein</fullName>
    </submittedName>
</protein>
<sequence>MEGSKNKNFIIIFITINHHYCYYYLIIMTKCEKVDPISIKGNLFLSF</sequence>
<dbReference type="AlphaFoldDB" id="A0A2P2KN94"/>
<reference evidence="1" key="1">
    <citation type="submission" date="2018-02" db="EMBL/GenBank/DDBJ databases">
        <title>Rhizophora mucronata_Transcriptome.</title>
        <authorList>
            <person name="Meera S.P."/>
            <person name="Sreeshan A."/>
            <person name="Augustine A."/>
        </authorList>
    </citation>
    <scope>NUCLEOTIDE SEQUENCE</scope>
    <source>
        <tissue evidence="1">Leaf</tissue>
    </source>
</reference>
<dbReference type="EMBL" id="GGEC01026710">
    <property type="protein sequence ID" value="MBX07194.1"/>
    <property type="molecule type" value="Transcribed_RNA"/>
</dbReference>
<name>A0A2P2KN94_RHIMU</name>